<evidence type="ECO:0000313" key="2">
    <source>
        <dbReference type="Proteomes" id="UP000188298"/>
    </source>
</evidence>
<gene>
    <name evidence="1" type="ORF">XJ32_05615</name>
</gene>
<sequence length="195" mass="22422">MLLKSAFIGFLSLSTLYADTLKECKNEADRISGCVEKIYHSNGRLWMEKPYKNGKKEGVERLYHGDMSIFVEMPFKNDKPEGIRRWYYENGNIGGEAIYKNGKQDGVIKMYDEGGNLQAEVSALNFILHGDTKLYTEDKKLFAIITKRYGETIFSKCLNGKVLTDKELSKNDIFKNPEKTINYLQEICLKESDSR</sequence>
<dbReference type="EMBL" id="CP019645">
    <property type="protein sequence ID" value="AQQ59655.1"/>
    <property type="molecule type" value="Genomic_DNA"/>
</dbReference>
<reference evidence="1 2" key="1">
    <citation type="submission" date="2017-02" db="EMBL/GenBank/DDBJ databases">
        <title>Whole genome sequencing of Helicobacter bilis strain AAQJH.</title>
        <authorList>
            <person name="Conlan S."/>
            <person name="Thomas P.J."/>
            <person name="Mullikin J."/>
            <person name="Palmore T.N."/>
            <person name="Frank K.M."/>
            <person name="Segre J.A."/>
        </authorList>
    </citation>
    <scope>NUCLEOTIDE SEQUENCE [LARGE SCALE GENOMIC DNA]</scope>
    <source>
        <strain evidence="1 2">AAQJH</strain>
    </source>
</reference>
<dbReference type="Pfam" id="PF07661">
    <property type="entry name" value="MORN_2"/>
    <property type="match status" value="3"/>
</dbReference>
<dbReference type="AlphaFoldDB" id="A0A1Q2LH32"/>
<protein>
    <recommendedName>
        <fullName evidence="3">Toxin-antitoxin system YwqK family antitoxin</fullName>
    </recommendedName>
</protein>
<name>A0A1Q2LH32_9HELI</name>
<dbReference type="RefSeq" id="WP_077388620.1">
    <property type="nucleotide sequence ID" value="NZ_CP019645.1"/>
</dbReference>
<dbReference type="Gene3D" id="3.90.930.1">
    <property type="match status" value="1"/>
</dbReference>
<proteinExistence type="predicted"/>
<dbReference type="InterPro" id="IPR011652">
    <property type="entry name" value="MORN_2"/>
</dbReference>
<evidence type="ECO:0000313" key="1">
    <source>
        <dbReference type="EMBL" id="AQQ59655.1"/>
    </source>
</evidence>
<accession>A0A1Q2LH32</accession>
<dbReference type="Proteomes" id="UP000188298">
    <property type="component" value="Chromosome"/>
</dbReference>
<dbReference type="SUPFAM" id="SSF82185">
    <property type="entry name" value="Histone H3 K4-specific methyltransferase SET7/9 N-terminal domain"/>
    <property type="match status" value="2"/>
</dbReference>
<evidence type="ECO:0008006" key="3">
    <source>
        <dbReference type="Google" id="ProtNLM"/>
    </source>
</evidence>
<organism evidence="1 2">
    <name type="scientific">Helicobacter bilis</name>
    <dbReference type="NCBI Taxonomy" id="37372"/>
    <lineage>
        <taxon>Bacteria</taxon>
        <taxon>Pseudomonadati</taxon>
        <taxon>Campylobacterota</taxon>
        <taxon>Epsilonproteobacteria</taxon>
        <taxon>Campylobacterales</taxon>
        <taxon>Helicobacteraceae</taxon>
        <taxon>Helicobacter</taxon>
    </lineage>
</organism>
<dbReference type="KEGG" id="hbl:XJ32_05615"/>